<reference evidence="1 2" key="1">
    <citation type="submission" date="2024-03" db="EMBL/GenBank/DDBJ databases">
        <authorList>
            <person name="Martinez-Hernandez J."/>
        </authorList>
    </citation>
    <scope>NUCLEOTIDE SEQUENCE [LARGE SCALE GENOMIC DNA]</scope>
</reference>
<evidence type="ECO:0000313" key="2">
    <source>
        <dbReference type="Proteomes" id="UP001497480"/>
    </source>
</evidence>
<proteinExistence type="predicted"/>
<organism evidence="1 2">
    <name type="scientific">Lupinus luteus</name>
    <name type="common">European yellow lupine</name>
    <dbReference type="NCBI Taxonomy" id="3873"/>
    <lineage>
        <taxon>Eukaryota</taxon>
        <taxon>Viridiplantae</taxon>
        <taxon>Streptophyta</taxon>
        <taxon>Embryophyta</taxon>
        <taxon>Tracheophyta</taxon>
        <taxon>Spermatophyta</taxon>
        <taxon>Magnoliopsida</taxon>
        <taxon>eudicotyledons</taxon>
        <taxon>Gunneridae</taxon>
        <taxon>Pentapetalae</taxon>
        <taxon>rosids</taxon>
        <taxon>fabids</taxon>
        <taxon>Fabales</taxon>
        <taxon>Fabaceae</taxon>
        <taxon>Papilionoideae</taxon>
        <taxon>50 kb inversion clade</taxon>
        <taxon>genistoids sensu lato</taxon>
        <taxon>core genistoids</taxon>
        <taxon>Genisteae</taxon>
        <taxon>Lupinus</taxon>
    </lineage>
</organism>
<protein>
    <recommendedName>
        <fullName evidence="3">F-box protein</fullName>
    </recommendedName>
</protein>
<evidence type="ECO:0000313" key="1">
    <source>
        <dbReference type="EMBL" id="CAL0312959.1"/>
    </source>
</evidence>
<dbReference type="Proteomes" id="UP001497480">
    <property type="component" value="Unassembled WGS sequence"/>
</dbReference>
<evidence type="ECO:0008006" key="3">
    <source>
        <dbReference type="Google" id="ProtNLM"/>
    </source>
</evidence>
<keyword evidence="2" id="KW-1185">Reference proteome</keyword>
<dbReference type="EMBL" id="CAXHTB010000009">
    <property type="protein sequence ID" value="CAL0312959.1"/>
    <property type="molecule type" value="Genomic_DNA"/>
</dbReference>
<sequence>MATTKHEKESWTKIFTIGPLPFVSSPIEVWYRGKIFFKRDDGELYLFDLSTQVIEEIGINYQQDYSTYLAIAVYKECPLPIGGINS</sequence>
<comment type="caution">
    <text evidence="1">The sequence shown here is derived from an EMBL/GenBank/DDBJ whole genome shotgun (WGS) entry which is preliminary data.</text>
</comment>
<dbReference type="AlphaFoldDB" id="A0AAV1WVA6"/>
<gene>
    <name evidence="1" type="ORF">LLUT_LOCUS14019</name>
</gene>
<name>A0AAV1WVA6_LUPLU</name>
<accession>A0AAV1WVA6</accession>